<dbReference type="FunFam" id="3.40.50.720:FF:000084">
    <property type="entry name" value="Short-chain dehydrogenase reductase"/>
    <property type="match status" value="1"/>
</dbReference>
<dbReference type="Gene3D" id="3.40.50.720">
    <property type="entry name" value="NAD(P)-binding Rossmann-like Domain"/>
    <property type="match status" value="1"/>
</dbReference>
<dbReference type="InterPro" id="IPR002347">
    <property type="entry name" value="SDR_fam"/>
</dbReference>
<dbReference type="Pfam" id="PF13561">
    <property type="entry name" value="adh_short_C2"/>
    <property type="match status" value="1"/>
</dbReference>
<dbReference type="PANTHER" id="PTHR43943:SF2">
    <property type="entry name" value="DEHYDROGENASE_REDUCTASE 4"/>
    <property type="match status" value="1"/>
</dbReference>
<evidence type="ECO:0000313" key="4">
    <source>
        <dbReference type="Proteomes" id="UP000782312"/>
    </source>
</evidence>
<comment type="caution">
    <text evidence="3">The sequence shown here is derived from an EMBL/GenBank/DDBJ whole genome shotgun (WGS) entry which is preliminary data.</text>
</comment>
<proteinExistence type="inferred from homology"/>
<name>A0A932HZ57_UNCTE</name>
<gene>
    <name evidence="3" type="ORF">HYZ11_05255</name>
</gene>
<evidence type="ECO:0000256" key="1">
    <source>
        <dbReference type="ARBA" id="ARBA00006484"/>
    </source>
</evidence>
<dbReference type="AlphaFoldDB" id="A0A932HZ57"/>
<reference evidence="3" key="1">
    <citation type="submission" date="2020-07" db="EMBL/GenBank/DDBJ databases">
        <title>Huge and variable diversity of episymbiotic CPR bacteria and DPANN archaea in groundwater ecosystems.</title>
        <authorList>
            <person name="He C.Y."/>
            <person name="Keren R."/>
            <person name="Whittaker M."/>
            <person name="Farag I.F."/>
            <person name="Doudna J."/>
            <person name="Cate J.H.D."/>
            <person name="Banfield J.F."/>
        </authorList>
    </citation>
    <scope>NUCLEOTIDE SEQUENCE</scope>
    <source>
        <strain evidence="3">NC_groundwater_763_Ag_S-0.2um_68_21</strain>
    </source>
</reference>
<comment type="similarity">
    <text evidence="1">Belongs to the short-chain dehydrogenases/reductases (SDR) family.</text>
</comment>
<sequence length="256" mass="27492">MNHPGAGGTLAGKAAMVTGGSRGIGLAIARRFARTGAGVSIVGRDEKTLDEAAASLKALHVDAHGLPADLADPESCQWVLDRHMERFGRIDILVNNAAAKPSRKPIMEVPLESFERLFAVNVTAYFILCQAAARDMRRRGWGRILNVTSSTGLKARPGMGDYAITKATEVMLTRQLSVEVGQYGITVNAIAPTLTRTDFSQWQWEDEEEKEKVMRMLSIKRLAEPDDVAALAAFLASDEAGMITGTVIPVDGGALA</sequence>
<dbReference type="PRINTS" id="PR00081">
    <property type="entry name" value="GDHRDH"/>
</dbReference>
<accession>A0A932HZ57</accession>
<dbReference type="InterPro" id="IPR036291">
    <property type="entry name" value="NAD(P)-bd_dom_sf"/>
</dbReference>
<dbReference type="Proteomes" id="UP000782312">
    <property type="component" value="Unassembled WGS sequence"/>
</dbReference>
<dbReference type="SMART" id="SM00822">
    <property type="entry name" value="PKS_KR"/>
    <property type="match status" value="1"/>
</dbReference>
<dbReference type="InterPro" id="IPR057326">
    <property type="entry name" value="KR_dom"/>
</dbReference>
<protein>
    <submittedName>
        <fullName evidence="3">SDR family oxidoreductase</fullName>
    </submittedName>
</protein>
<dbReference type="PRINTS" id="PR00080">
    <property type="entry name" value="SDRFAMILY"/>
</dbReference>
<dbReference type="PANTHER" id="PTHR43943">
    <property type="entry name" value="DEHYDROGENASE/REDUCTASE (SDR FAMILY) MEMBER 4"/>
    <property type="match status" value="1"/>
</dbReference>
<evidence type="ECO:0000313" key="3">
    <source>
        <dbReference type="EMBL" id="MBI3126995.1"/>
    </source>
</evidence>
<organism evidence="3 4">
    <name type="scientific">Tectimicrobiota bacterium</name>
    <dbReference type="NCBI Taxonomy" id="2528274"/>
    <lineage>
        <taxon>Bacteria</taxon>
        <taxon>Pseudomonadati</taxon>
        <taxon>Nitrospinota/Tectimicrobiota group</taxon>
        <taxon>Candidatus Tectimicrobiota</taxon>
    </lineage>
</organism>
<evidence type="ECO:0000259" key="2">
    <source>
        <dbReference type="SMART" id="SM00822"/>
    </source>
</evidence>
<feature type="domain" description="Ketoreductase" evidence="2">
    <location>
        <begin position="13"/>
        <end position="193"/>
    </location>
</feature>
<dbReference type="EMBL" id="JACPUR010000013">
    <property type="protein sequence ID" value="MBI3126995.1"/>
    <property type="molecule type" value="Genomic_DNA"/>
</dbReference>
<dbReference type="NCBIfam" id="NF005559">
    <property type="entry name" value="PRK07231.1"/>
    <property type="match status" value="1"/>
</dbReference>
<dbReference type="CDD" id="cd05233">
    <property type="entry name" value="SDR_c"/>
    <property type="match status" value="1"/>
</dbReference>
<dbReference type="SUPFAM" id="SSF51735">
    <property type="entry name" value="NAD(P)-binding Rossmann-fold domains"/>
    <property type="match status" value="1"/>
</dbReference>